<evidence type="ECO:0000313" key="1">
    <source>
        <dbReference type="EnsemblPlants" id="EMT09360"/>
    </source>
</evidence>
<dbReference type="EnsemblPlants" id="EMT09360">
    <property type="protein sequence ID" value="EMT09360"/>
    <property type="gene ID" value="F775_19274"/>
</dbReference>
<organism evidence="1">
    <name type="scientific">Aegilops tauschii</name>
    <name type="common">Tausch's goatgrass</name>
    <name type="synonym">Aegilops squarrosa</name>
    <dbReference type="NCBI Taxonomy" id="37682"/>
    <lineage>
        <taxon>Eukaryota</taxon>
        <taxon>Viridiplantae</taxon>
        <taxon>Streptophyta</taxon>
        <taxon>Embryophyta</taxon>
        <taxon>Tracheophyta</taxon>
        <taxon>Spermatophyta</taxon>
        <taxon>Magnoliopsida</taxon>
        <taxon>Liliopsida</taxon>
        <taxon>Poales</taxon>
        <taxon>Poaceae</taxon>
        <taxon>BOP clade</taxon>
        <taxon>Pooideae</taxon>
        <taxon>Triticodae</taxon>
        <taxon>Triticeae</taxon>
        <taxon>Triticinae</taxon>
        <taxon>Aegilops</taxon>
    </lineage>
</organism>
<name>M8B6W8_AEGTA</name>
<dbReference type="AlphaFoldDB" id="M8B6W8"/>
<proteinExistence type="predicted"/>
<accession>M8B6W8</accession>
<protein>
    <submittedName>
        <fullName evidence="1">Uncharacterized protein</fullName>
    </submittedName>
</protein>
<sequence length="98" mass="10353">MALDARAPRAVATACELIVDVNFGATRAWPACNGSASSNVRSGDFEGVVPIDLPLDDERRMKQELVAWAKAVASMAIRAYHCNAEVVASGVYSGGSRI</sequence>
<reference evidence="1" key="1">
    <citation type="submission" date="2015-06" db="UniProtKB">
        <authorList>
            <consortium name="EnsemblPlants"/>
        </authorList>
    </citation>
    <scope>IDENTIFICATION</scope>
</reference>